<dbReference type="CDD" id="cd05195">
    <property type="entry name" value="enoyl_red"/>
    <property type="match status" value="1"/>
</dbReference>
<dbReference type="InterPro" id="IPR016035">
    <property type="entry name" value="Acyl_Trfase/lysoPLipase"/>
</dbReference>
<dbReference type="SMART" id="SM00822">
    <property type="entry name" value="PKS_KR"/>
    <property type="match status" value="1"/>
</dbReference>
<dbReference type="InterPro" id="IPR036291">
    <property type="entry name" value="NAD(P)-bd_dom_sf"/>
</dbReference>
<feature type="active site" description="Proton acceptor; for dehydratase activity" evidence="5">
    <location>
        <position position="593"/>
    </location>
</feature>
<dbReference type="Pfam" id="PF08659">
    <property type="entry name" value="KR"/>
    <property type="match status" value="1"/>
</dbReference>
<dbReference type="InterPro" id="IPR049900">
    <property type="entry name" value="PKS_mFAS_DH"/>
</dbReference>
<dbReference type="InterPro" id="IPR016036">
    <property type="entry name" value="Malonyl_transacylase_ACP-bd"/>
</dbReference>
<evidence type="ECO:0000256" key="4">
    <source>
        <dbReference type="ARBA" id="ARBA00023315"/>
    </source>
</evidence>
<name>A0ABV9CB66_9ACTN</name>
<dbReference type="InterPro" id="IPR014031">
    <property type="entry name" value="Ketoacyl_synth_C"/>
</dbReference>
<dbReference type="InterPro" id="IPR013154">
    <property type="entry name" value="ADH-like_N"/>
</dbReference>
<protein>
    <submittedName>
        <fullName evidence="9">Type I polyketide synthase</fullName>
    </submittedName>
</protein>
<gene>
    <name evidence="9" type="ORF">ACFO60_06190</name>
</gene>
<dbReference type="InterPro" id="IPR013968">
    <property type="entry name" value="PKS_KR"/>
</dbReference>
<dbReference type="Gene3D" id="3.40.50.720">
    <property type="entry name" value="NAD(P)-binding Rossmann-like Domain"/>
    <property type="match status" value="1"/>
</dbReference>
<evidence type="ECO:0000259" key="8">
    <source>
        <dbReference type="PROSITE" id="PS52019"/>
    </source>
</evidence>
<dbReference type="Gene3D" id="3.30.70.3290">
    <property type="match status" value="1"/>
</dbReference>
<dbReference type="SUPFAM" id="SSF51735">
    <property type="entry name" value="NAD(P)-binding Rossmann-fold domains"/>
    <property type="match status" value="3"/>
</dbReference>
<keyword evidence="1" id="KW-0596">Phosphopantetheine</keyword>
<dbReference type="Pfam" id="PF16197">
    <property type="entry name" value="KAsynt_C_assoc"/>
    <property type="match status" value="1"/>
</dbReference>
<dbReference type="InterPro" id="IPR016039">
    <property type="entry name" value="Thiolase-like"/>
</dbReference>
<dbReference type="EMBL" id="JBHSFP010000003">
    <property type="protein sequence ID" value="MFC4530343.1"/>
    <property type="molecule type" value="Genomic_DNA"/>
</dbReference>
<dbReference type="InterPro" id="IPR011032">
    <property type="entry name" value="GroES-like_sf"/>
</dbReference>
<evidence type="ECO:0000313" key="10">
    <source>
        <dbReference type="Proteomes" id="UP001596004"/>
    </source>
</evidence>
<dbReference type="PANTHER" id="PTHR43775">
    <property type="entry name" value="FATTY ACID SYNTHASE"/>
    <property type="match status" value="1"/>
</dbReference>
<dbReference type="InterPro" id="IPR009081">
    <property type="entry name" value="PP-bd_ACP"/>
</dbReference>
<dbReference type="InterPro" id="IPR050091">
    <property type="entry name" value="PKS_NRPS_Biosynth_Enz"/>
</dbReference>
<dbReference type="CDD" id="cd08956">
    <property type="entry name" value="KR_3_FAS_SDR_x"/>
    <property type="match status" value="1"/>
</dbReference>
<dbReference type="InterPro" id="IPR032821">
    <property type="entry name" value="PKS_assoc"/>
</dbReference>
<dbReference type="SMART" id="SM00823">
    <property type="entry name" value="PKS_PP"/>
    <property type="match status" value="1"/>
</dbReference>
<dbReference type="Pfam" id="PF02801">
    <property type="entry name" value="Ketoacyl-synt_C"/>
    <property type="match status" value="1"/>
</dbReference>
<dbReference type="SUPFAM" id="SSF47336">
    <property type="entry name" value="ACP-like"/>
    <property type="match status" value="1"/>
</dbReference>
<dbReference type="PROSITE" id="PS01162">
    <property type="entry name" value="QOR_ZETA_CRYSTAL"/>
    <property type="match status" value="1"/>
</dbReference>
<dbReference type="InterPro" id="IPR020806">
    <property type="entry name" value="PKS_PP-bd"/>
</dbReference>
<dbReference type="InterPro" id="IPR057326">
    <property type="entry name" value="KR_dom"/>
</dbReference>
<dbReference type="Pfam" id="PF13602">
    <property type="entry name" value="ADH_zinc_N_2"/>
    <property type="match status" value="1"/>
</dbReference>
<dbReference type="InterPro" id="IPR036736">
    <property type="entry name" value="ACP-like_sf"/>
</dbReference>
<dbReference type="Gene3D" id="3.90.180.10">
    <property type="entry name" value="Medium-chain alcohol dehydrogenases, catalytic domain"/>
    <property type="match status" value="1"/>
</dbReference>
<dbReference type="Gene3D" id="1.10.1200.10">
    <property type="entry name" value="ACP-like"/>
    <property type="match status" value="1"/>
</dbReference>
<dbReference type="Gene3D" id="3.40.366.10">
    <property type="entry name" value="Malonyl-Coenzyme A Acyl Carrier Protein, domain 2"/>
    <property type="match status" value="1"/>
</dbReference>
<dbReference type="InterPro" id="IPR006162">
    <property type="entry name" value="Ppantetheine_attach_site"/>
</dbReference>
<dbReference type="SMART" id="SM00826">
    <property type="entry name" value="PKS_DH"/>
    <property type="match status" value="1"/>
</dbReference>
<accession>A0ABV9CB66</accession>
<keyword evidence="3" id="KW-0808">Transferase</keyword>
<dbReference type="Pfam" id="PF22953">
    <property type="entry name" value="SpnB_Rossmann"/>
    <property type="match status" value="1"/>
</dbReference>
<dbReference type="InterPro" id="IPR001227">
    <property type="entry name" value="Ac_transferase_dom_sf"/>
</dbReference>
<evidence type="ECO:0000256" key="5">
    <source>
        <dbReference type="PROSITE-ProRule" id="PRU01363"/>
    </source>
</evidence>
<evidence type="ECO:0000313" key="9">
    <source>
        <dbReference type="EMBL" id="MFC4530343.1"/>
    </source>
</evidence>
<dbReference type="InterPro" id="IPR049551">
    <property type="entry name" value="PKS_DH_C"/>
</dbReference>
<evidence type="ECO:0000259" key="6">
    <source>
        <dbReference type="PROSITE" id="PS50075"/>
    </source>
</evidence>
<feature type="domain" description="PKS/mFAS DH" evidence="8">
    <location>
        <begin position="561"/>
        <end position="834"/>
    </location>
</feature>
<dbReference type="PROSITE" id="PS50075">
    <property type="entry name" value="CARRIER"/>
    <property type="match status" value="1"/>
</dbReference>
<dbReference type="InterPro" id="IPR042104">
    <property type="entry name" value="PKS_dehydratase_sf"/>
</dbReference>
<dbReference type="InterPro" id="IPR020841">
    <property type="entry name" value="PKS_Beta-ketoAc_synthase_dom"/>
</dbReference>
<keyword evidence="10" id="KW-1185">Reference proteome</keyword>
<dbReference type="InterPro" id="IPR020807">
    <property type="entry name" value="PKS_DH"/>
</dbReference>
<evidence type="ECO:0000256" key="2">
    <source>
        <dbReference type="ARBA" id="ARBA00022553"/>
    </source>
</evidence>
<comment type="caution">
    <text evidence="9">The sequence shown here is derived from an EMBL/GenBank/DDBJ whole genome shotgun (WGS) entry which is preliminary data.</text>
</comment>
<keyword evidence="4" id="KW-0012">Acyltransferase</keyword>
<dbReference type="SUPFAM" id="SSF52151">
    <property type="entry name" value="FabD/lysophospholipase-like"/>
    <property type="match status" value="1"/>
</dbReference>
<dbReference type="InterPro" id="IPR049552">
    <property type="entry name" value="PKS_DH_N"/>
</dbReference>
<dbReference type="PROSITE" id="PS52019">
    <property type="entry name" value="PKS_MFAS_DH"/>
    <property type="match status" value="1"/>
</dbReference>
<dbReference type="RefSeq" id="WP_380838108.1">
    <property type="nucleotide sequence ID" value="NZ_JBHSFP010000003.1"/>
</dbReference>
<feature type="domain" description="Ketosynthase family 3 (KS3)" evidence="7">
    <location>
        <begin position="1"/>
        <end position="85"/>
    </location>
</feature>
<sequence>MKSNIGHTQAAAGVAGVIKMVMALRHGRLPRTLHVDEPSSHVDWSAGAVELLTGEQDWPETGRPRRAGVSSFGISGTNAHLIVEEASLAGGEVRNEKATVTLDVVPLPVPVPLSAKTADALRAQALRLREHVEADATLAPADVATALVVSRSLLDSRAVITARDRGELLRGLDAVARGETVATAVTGKAVSGRLGLLFSGQGTQHAGMGRMLYDTFPGYAETLDAVCAELDGHLDRPLAQVLYADPESREAGLIDRTEYAQPAIFATQVALFHLLESWGVRPDVLLGHSVGEFAAAYAAGMLTLTQACALVTGRGRLMGDLPVRGTMLSVSAGEAEVRDVLAGLELPLDVAAVNGPSSVVLAGDVDAVDVAAGHFSALGRTTKRLRVGHAFHSALMDGMLPEFRRIAATITAAPPSTPFVSTVTGALLPSEAPPSPDYWVRHIRQTVRFHDGVRAMAAQGVTRFCEVGFGGVLTAMAQDCVERDDLAFVSAVRGDRAEPEALLTALATLHTTGTAVDWRPVLPGGGRPVTLPTYPFQRQRYWPAPATASDAAGFGMRTVGHPLLGAGTNLPDSDGFLLTGRLSRRTHPWLLDHSVHGHVVVPGTALLEAAVRAGDEAGCGRIDELTLRTPLRLPEHGGVALGVTLGGPDESGRRPVAVHTRTDGARDWTCLASGVVAAGEHVPPAETVSWPPPSATALDISSLYDDLAAAGLVYGNAFRLVRAAWRAGGEVFAEVALAAEQMPEAARYAVHPALLDAALHASVLTGAEAGTRPAALPFEWNDVTVSAVGASVLRVRLTPAGPDSIAVTATDPTGAPVITAGALVLRPVEPARLGADHADGEGELFQVRWTEVTLPPGSPVGRTNWDAHACLAAPTGEPVPELAFVDCAARWPAGDEMPFSVHAAVTGQLELLRAWLADERFAAATLAVVTRGAVAVGPDEGVADLAGAAVRGLVRTVQSEHPGRLMLLDVDDDDGSQRVLTAACLSGEPDIAVRRGRAYVPRLVPAGPPALTPPAGTPAWRLDATGDGAPAGLELVACPEALEPLRPGQVRIAVRAAGVNFRDVLVALDMYPGPARIGGEGAGVVLDAGPGVTDLAPGDRVMGVFDGAFGPVAVADHRTVVRMPRGWSYVRAASVPVVFLTAYYGLVDLAGLRPGESLLVHAAAGGVGTAAVQMARHLGARVFGTASPGKHDALRALGLTDDHIASSRTLEFEQRFLASTGGDGVDVVLDSLAGEFVDASLRLLPRGGRFLEMGKTDIREPDHVADAHPGVRYQAFDLADAGQDRIGQMLGELVALFERGVLTPPPVTTWDVRDATDAFRALSQARLIGKAVLTMPAAAGPHGTVLVTGGTGALGGMIARHLVREHGVRDLVLAGRSGPDAPGAPELLAELARSGARVRAVRCDVSDRDALADLLAGLPLTGVVHTAGVLDDAVVETLTGAGVDAVLRPKVDAAWHLHELTVGMDLNFFVLFSSASALFGNPGQGNYAAANAFLDALAHQRRARGLAGVSLAWGPWERSAGMTAGMRDRELRRLHANGIGLLAGSRGLALFDDAVGATAAVVAPLNLDVRALRARSSTENLPALLRGLVQVRSVSRPDEPARALASRLAALPAAAQYQELLMLVQVHGAAVLGHTSPASIDPDEPFKQLGFDSLAVVELRNRLRTATSMSLPSTLVFDHPTPSELAQALRLRLMGDDTGTGSAGLLRELDRFEGTLTGSDTVAADDHAAIVDRLRGILRRLTGSDETPTDNWEPMKLDEVFDFIDQEFADDHWPDRP</sequence>
<dbReference type="PROSITE" id="PS00012">
    <property type="entry name" value="PHOSPHOPANTETHEINE"/>
    <property type="match status" value="1"/>
</dbReference>
<dbReference type="SUPFAM" id="SSF50129">
    <property type="entry name" value="GroES-like"/>
    <property type="match status" value="1"/>
</dbReference>
<dbReference type="Pfam" id="PF00550">
    <property type="entry name" value="PP-binding"/>
    <property type="match status" value="1"/>
</dbReference>
<evidence type="ECO:0000256" key="3">
    <source>
        <dbReference type="ARBA" id="ARBA00022679"/>
    </source>
</evidence>
<feature type="region of interest" description="C-terminal hotdog fold" evidence="5">
    <location>
        <begin position="695"/>
        <end position="834"/>
    </location>
</feature>
<dbReference type="PROSITE" id="PS52004">
    <property type="entry name" value="KS3_2"/>
    <property type="match status" value="1"/>
</dbReference>
<dbReference type="Gene3D" id="3.40.50.11460">
    <property type="match status" value="1"/>
</dbReference>
<organism evidence="9 10">
    <name type="scientific">Sphaerisporangium dianthi</name>
    <dbReference type="NCBI Taxonomy" id="1436120"/>
    <lineage>
        <taxon>Bacteria</taxon>
        <taxon>Bacillati</taxon>
        <taxon>Actinomycetota</taxon>
        <taxon>Actinomycetes</taxon>
        <taxon>Streptosporangiales</taxon>
        <taxon>Streptosporangiaceae</taxon>
        <taxon>Sphaerisporangium</taxon>
    </lineage>
</organism>
<dbReference type="Pfam" id="PF00698">
    <property type="entry name" value="Acyl_transf_1"/>
    <property type="match status" value="1"/>
</dbReference>
<dbReference type="Gene3D" id="3.40.47.10">
    <property type="match status" value="1"/>
</dbReference>
<proteinExistence type="predicted"/>
<feature type="active site" description="Proton donor; for dehydratase activity" evidence="5">
    <location>
        <position position="756"/>
    </location>
</feature>
<dbReference type="SUPFAM" id="SSF55048">
    <property type="entry name" value="Probable ACP-binding domain of malonyl-CoA ACP transacylase"/>
    <property type="match status" value="1"/>
</dbReference>
<dbReference type="SUPFAM" id="SSF53901">
    <property type="entry name" value="Thiolase-like"/>
    <property type="match status" value="1"/>
</dbReference>
<keyword evidence="2" id="KW-0597">Phosphoprotein</keyword>
<dbReference type="SMART" id="SM00829">
    <property type="entry name" value="PKS_ER"/>
    <property type="match status" value="1"/>
</dbReference>
<dbReference type="Proteomes" id="UP001596004">
    <property type="component" value="Unassembled WGS sequence"/>
</dbReference>
<feature type="region of interest" description="N-terminal hotdog fold" evidence="5">
    <location>
        <begin position="561"/>
        <end position="683"/>
    </location>
</feature>
<feature type="domain" description="Carrier" evidence="6">
    <location>
        <begin position="1618"/>
        <end position="1693"/>
    </location>
</feature>
<dbReference type="InterPro" id="IPR002364">
    <property type="entry name" value="Quin_OxRdtase/zeta-crystal_CS"/>
</dbReference>
<dbReference type="Pfam" id="PF08240">
    <property type="entry name" value="ADH_N"/>
    <property type="match status" value="1"/>
</dbReference>
<dbReference type="Gene3D" id="3.10.129.110">
    <property type="entry name" value="Polyketide synthase dehydratase"/>
    <property type="match status" value="1"/>
</dbReference>
<dbReference type="Pfam" id="PF21089">
    <property type="entry name" value="PKS_DH_N"/>
    <property type="match status" value="1"/>
</dbReference>
<dbReference type="InterPro" id="IPR055123">
    <property type="entry name" value="SpnB-like_Rossmann"/>
</dbReference>
<dbReference type="PANTHER" id="PTHR43775:SF51">
    <property type="entry name" value="INACTIVE PHENOLPHTHIOCEROL SYNTHESIS POLYKETIDE SYNTHASE TYPE I PKS1-RELATED"/>
    <property type="match status" value="1"/>
</dbReference>
<dbReference type="SMART" id="SM00827">
    <property type="entry name" value="PKS_AT"/>
    <property type="match status" value="1"/>
</dbReference>
<dbReference type="Pfam" id="PF14765">
    <property type="entry name" value="PS-DH"/>
    <property type="match status" value="1"/>
</dbReference>
<reference evidence="10" key="1">
    <citation type="journal article" date="2019" name="Int. J. Syst. Evol. Microbiol.">
        <title>The Global Catalogue of Microorganisms (GCM) 10K type strain sequencing project: providing services to taxonomists for standard genome sequencing and annotation.</title>
        <authorList>
            <consortium name="The Broad Institute Genomics Platform"/>
            <consortium name="The Broad Institute Genome Sequencing Center for Infectious Disease"/>
            <person name="Wu L."/>
            <person name="Ma J."/>
        </authorList>
    </citation>
    <scope>NUCLEOTIDE SEQUENCE [LARGE SCALE GENOMIC DNA]</scope>
    <source>
        <strain evidence="10">CGMCC 4.7132</strain>
    </source>
</reference>
<dbReference type="InterPro" id="IPR014043">
    <property type="entry name" value="Acyl_transferase_dom"/>
</dbReference>
<evidence type="ECO:0000256" key="1">
    <source>
        <dbReference type="ARBA" id="ARBA00022450"/>
    </source>
</evidence>
<evidence type="ECO:0000259" key="7">
    <source>
        <dbReference type="PROSITE" id="PS52004"/>
    </source>
</evidence>
<dbReference type="InterPro" id="IPR020843">
    <property type="entry name" value="ER"/>
</dbReference>